<feature type="compositionally biased region" description="Basic and acidic residues" evidence="1">
    <location>
        <begin position="84"/>
        <end position="95"/>
    </location>
</feature>
<evidence type="ECO:0000256" key="1">
    <source>
        <dbReference type="SAM" id="MobiDB-lite"/>
    </source>
</evidence>
<feature type="region of interest" description="Disordered" evidence="1">
    <location>
        <begin position="76"/>
        <end position="95"/>
    </location>
</feature>
<keyword evidence="3" id="KW-1185">Reference proteome</keyword>
<comment type="caution">
    <text evidence="2">The sequence shown here is derived from an EMBL/GenBank/DDBJ whole genome shotgun (WGS) entry which is preliminary data.</text>
</comment>
<sequence>MGMKEELDPPIRAPPPTPPPPPPPPRSVTNEEIADFWRRKKREEEDHLMAAIKAAARIRARRLTEEDYKLFVESLDEEEELEKENERNNNHGKKDQECKEIRVGIKHWWTKSKYAYLNEPPIESREKTMMGKKRISSYTPNSLCFYKAPPNQLSSFRVF</sequence>
<evidence type="ECO:0000313" key="3">
    <source>
        <dbReference type="Proteomes" id="UP001419268"/>
    </source>
</evidence>
<dbReference type="Proteomes" id="UP001419268">
    <property type="component" value="Unassembled WGS sequence"/>
</dbReference>
<feature type="region of interest" description="Disordered" evidence="1">
    <location>
        <begin position="1"/>
        <end position="31"/>
    </location>
</feature>
<proteinExistence type="predicted"/>
<dbReference type="PANTHER" id="PTHR33872">
    <property type="entry name" value="DNA POLYMERASE EPSILON CATALYTIC SUBUNIT A"/>
    <property type="match status" value="1"/>
</dbReference>
<feature type="compositionally biased region" description="Pro residues" evidence="1">
    <location>
        <begin position="11"/>
        <end position="26"/>
    </location>
</feature>
<gene>
    <name evidence="2" type="ORF">Scep_000234</name>
</gene>
<accession>A0AAP0L5R5</accession>
<evidence type="ECO:0000313" key="2">
    <source>
        <dbReference type="EMBL" id="KAK9165043.1"/>
    </source>
</evidence>
<dbReference type="AlphaFoldDB" id="A0AAP0L5R5"/>
<protein>
    <submittedName>
        <fullName evidence="2">Uncharacterized protein</fullName>
    </submittedName>
</protein>
<dbReference type="PANTHER" id="PTHR33872:SF7">
    <property type="entry name" value="OSJNBA0084K11.10-LIKE PROTEIN"/>
    <property type="match status" value="1"/>
</dbReference>
<organism evidence="2 3">
    <name type="scientific">Stephania cephalantha</name>
    <dbReference type="NCBI Taxonomy" id="152367"/>
    <lineage>
        <taxon>Eukaryota</taxon>
        <taxon>Viridiplantae</taxon>
        <taxon>Streptophyta</taxon>
        <taxon>Embryophyta</taxon>
        <taxon>Tracheophyta</taxon>
        <taxon>Spermatophyta</taxon>
        <taxon>Magnoliopsida</taxon>
        <taxon>Ranunculales</taxon>
        <taxon>Menispermaceae</taxon>
        <taxon>Menispermoideae</taxon>
        <taxon>Cissampelideae</taxon>
        <taxon>Stephania</taxon>
    </lineage>
</organism>
<name>A0AAP0L5R5_9MAGN</name>
<dbReference type="EMBL" id="JBBNAG010000001">
    <property type="protein sequence ID" value="KAK9165043.1"/>
    <property type="molecule type" value="Genomic_DNA"/>
</dbReference>
<dbReference type="SUPFAM" id="SSF101447">
    <property type="entry name" value="Formin homology 2 domain (FH2 domain)"/>
    <property type="match status" value="1"/>
</dbReference>
<reference evidence="2 3" key="1">
    <citation type="submission" date="2024-01" db="EMBL/GenBank/DDBJ databases">
        <title>Genome assemblies of Stephania.</title>
        <authorList>
            <person name="Yang L."/>
        </authorList>
    </citation>
    <scope>NUCLEOTIDE SEQUENCE [LARGE SCALE GENOMIC DNA]</scope>
    <source>
        <strain evidence="2">JXDWG</strain>
        <tissue evidence="2">Leaf</tissue>
    </source>
</reference>